<feature type="transmembrane region" description="Helical" evidence="1">
    <location>
        <begin position="372"/>
        <end position="392"/>
    </location>
</feature>
<feature type="transmembrane region" description="Helical" evidence="1">
    <location>
        <begin position="348"/>
        <end position="366"/>
    </location>
</feature>
<proteinExistence type="predicted"/>
<keyword evidence="1" id="KW-0472">Membrane</keyword>
<dbReference type="Proteomes" id="UP000660885">
    <property type="component" value="Unassembled WGS sequence"/>
</dbReference>
<comment type="caution">
    <text evidence="2">The sequence shown here is derived from an EMBL/GenBank/DDBJ whole genome shotgun (WGS) entry which is preliminary data.</text>
</comment>
<feature type="transmembrane region" description="Helical" evidence="1">
    <location>
        <begin position="399"/>
        <end position="417"/>
    </location>
</feature>
<dbReference type="PIRSF" id="PIRSF004548">
    <property type="entry name" value="CreD"/>
    <property type="match status" value="1"/>
</dbReference>
<keyword evidence="1" id="KW-1133">Transmembrane helix</keyword>
<dbReference type="PANTHER" id="PTHR30092:SF0">
    <property type="entry name" value="INNER MEMBRANE PROTEIN CRED"/>
    <property type="match status" value="1"/>
</dbReference>
<dbReference type="Pfam" id="PF06123">
    <property type="entry name" value="CreD"/>
    <property type="match status" value="1"/>
</dbReference>
<keyword evidence="3" id="KW-1185">Reference proteome</keyword>
<keyword evidence="1" id="KW-0812">Transmembrane</keyword>
<sequence>MSDIPHPPATPTPTAPPWRPFRVGRAGKLALVGGLLLILLLPHAMIEGVIQEREEYQEQVRDGIARSWGPAQAVVGPMLVVPARTPVPRLANETGPLRWDRGAVAVLPSRLAVEARLAPERRRRGLFEAVVYDAEATLTATIAVPAIATEPETELLWREAFLVTGASDLRSAAADARLAVDGRALAARDTAEAGCLGAELIRWDLSLDGPPEPGRALAVAGSLSMRGTGRFGLLPVARRAELSVAAAWPTPSFTGAGLPIRSEVTGTGFTATWQEGTGQALVRYLGPAWCQGLVSPEAEVGVDLLEAVPTYRMITRASKYAVMFLALAFLIYVLFELVAGVRIHIVQYGLLGLSVVLFPLLLLAFGEPLGFAAAYAVSTAAIVAQASAYTVAVTRRRGLASLFAGVLGGLFGFLYVVLSLEAYALLAGTVALFAALSVVMVVTRHVDWTGTGEEARG</sequence>
<evidence type="ECO:0000256" key="1">
    <source>
        <dbReference type="SAM" id="Phobius"/>
    </source>
</evidence>
<evidence type="ECO:0000313" key="2">
    <source>
        <dbReference type="EMBL" id="MBL6081820.1"/>
    </source>
</evidence>
<feature type="transmembrane region" description="Helical" evidence="1">
    <location>
        <begin position="320"/>
        <end position="341"/>
    </location>
</feature>
<protein>
    <submittedName>
        <fullName evidence="2">Inner membrane CreD family protein</fullName>
    </submittedName>
</protein>
<name>A0ABS1UCD8_9PROT</name>
<dbReference type="RefSeq" id="WP_202835035.1">
    <property type="nucleotide sequence ID" value="NZ_JAETWB010000037.1"/>
</dbReference>
<dbReference type="EMBL" id="JAETWB010000037">
    <property type="protein sequence ID" value="MBL6081820.1"/>
    <property type="molecule type" value="Genomic_DNA"/>
</dbReference>
<gene>
    <name evidence="2" type="ORF">JMJ56_27940</name>
</gene>
<accession>A0ABS1UCD8</accession>
<feature type="transmembrane region" description="Helical" evidence="1">
    <location>
        <begin position="423"/>
        <end position="442"/>
    </location>
</feature>
<dbReference type="PANTHER" id="PTHR30092">
    <property type="entry name" value="INNER MEMBRANE PROTEIN CRED"/>
    <property type="match status" value="1"/>
</dbReference>
<evidence type="ECO:0000313" key="3">
    <source>
        <dbReference type="Proteomes" id="UP000660885"/>
    </source>
</evidence>
<dbReference type="NCBIfam" id="NF008712">
    <property type="entry name" value="PRK11715.1-1"/>
    <property type="match status" value="1"/>
</dbReference>
<reference evidence="2 3" key="1">
    <citation type="submission" date="2021-01" db="EMBL/GenBank/DDBJ databases">
        <title>Belnapia mucosa sp. nov. and Belnapia arida sp. nov., isolated from the Tabernas Desert (Almeria, Spain).</title>
        <authorList>
            <person name="Molina-Menor E."/>
            <person name="Vidal-Verdu A."/>
            <person name="Calonge A."/>
            <person name="Satari L."/>
            <person name="Pereto J."/>
            <person name="Porcar M."/>
        </authorList>
    </citation>
    <scope>NUCLEOTIDE SEQUENCE [LARGE SCALE GENOMIC DNA]</scope>
    <source>
        <strain evidence="2 3">T18</strain>
    </source>
</reference>
<organism evidence="2 3">
    <name type="scientific">Belnapia arida</name>
    <dbReference type="NCBI Taxonomy" id="2804533"/>
    <lineage>
        <taxon>Bacteria</taxon>
        <taxon>Pseudomonadati</taxon>
        <taxon>Pseudomonadota</taxon>
        <taxon>Alphaproteobacteria</taxon>
        <taxon>Acetobacterales</taxon>
        <taxon>Roseomonadaceae</taxon>
        <taxon>Belnapia</taxon>
    </lineage>
</organism>
<dbReference type="InterPro" id="IPR010364">
    <property type="entry name" value="Uncharacterised_IM_CreD"/>
</dbReference>